<keyword evidence="2" id="KW-0121">Carboxypeptidase</keyword>
<feature type="domain" description="Peptidase M15C" evidence="1">
    <location>
        <begin position="205"/>
        <end position="270"/>
    </location>
</feature>
<organism evidence="2 3">
    <name type="scientific">Achromobacter spanius</name>
    <dbReference type="NCBI Taxonomy" id="217203"/>
    <lineage>
        <taxon>Bacteria</taxon>
        <taxon>Pseudomonadati</taxon>
        <taxon>Pseudomonadota</taxon>
        <taxon>Betaproteobacteria</taxon>
        <taxon>Burkholderiales</taxon>
        <taxon>Alcaligenaceae</taxon>
        <taxon>Achromobacter</taxon>
    </lineage>
</organism>
<dbReference type="AlphaFoldDB" id="A0A2S5GSW7"/>
<gene>
    <name evidence="2" type="ORF">C4E15_10155</name>
</gene>
<keyword evidence="2" id="KW-0378">Hydrolase</keyword>
<dbReference type="InterPro" id="IPR039561">
    <property type="entry name" value="Peptidase_M15C"/>
</dbReference>
<dbReference type="EMBL" id="PREU01000004">
    <property type="protein sequence ID" value="PPA76038.1"/>
    <property type="molecule type" value="Genomic_DNA"/>
</dbReference>
<proteinExistence type="predicted"/>
<dbReference type="SUPFAM" id="SSF55166">
    <property type="entry name" value="Hedgehog/DD-peptidase"/>
    <property type="match status" value="1"/>
</dbReference>
<comment type="caution">
    <text evidence="2">The sequence shown here is derived from an EMBL/GenBank/DDBJ whole genome shotgun (WGS) entry which is preliminary data.</text>
</comment>
<dbReference type="InterPro" id="IPR009045">
    <property type="entry name" value="Zn_M74/Hedgehog-like"/>
</dbReference>
<accession>A0A2S5GSW7</accession>
<evidence type="ECO:0000259" key="1">
    <source>
        <dbReference type="Pfam" id="PF13539"/>
    </source>
</evidence>
<dbReference type="Pfam" id="PF13539">
    <property type="entry name" value="Peptidase_M15_4"/>
    <property type="match status" value="1"/>
</dbReference>
<name>A0A2S5GSW7_9BURK</name>
<dbReference type="Proteomes" id="UP000239990">
    <property type="component" value="Unassembled WGS sequence"/>
</dbReference>
<dbReference type="CDD" id="cd14845">
    <property type="entry name" value="L-Ala-D-Glu_peptidase_like"/>
    <property type="match status" value="1"/>
</dbReference>
<sequence length="284" mass="31186">MLLLLLPLYFLLAVGVSALLFFPALRQGAVRGLRACAQGVARGATRGASHAGGAVGGTAGALHSGVKTSAGWVARHRWQVASGLAIVLLPSLFAFVMRHNHTFIYSPQMTGPDRRIQALLEGERLAPPAPLPPDAFTTREVELVRPKLGGASRNWDLLDADFRQRLLLAYRIMREQHGYEMALIEGYRSPQRQEELAGMGTHVTNAGAFQSYHQYGLAADSAFYRDGKIVISEKDPWAMRGYELFGQTAELVGLTWGGRWKMMDFGHVELRRPGAMQRAGDTTK</sequence>
<evidence type="ECO:0000313" key="3">
    <source>
        <dbReference type="Proteomes" id="UP000239990"/>
    </source>
</evidence>
<protein>
    <submittedName>
        <fullName evidence="2">D-alanyl-D-alanine carboxypeptidase</fullName>
    </submittedName>
</protein>
<dbReference type="Gene3D" id="3.30.1380.10">
    <property type="match status" value="1"/>
</dbReference>
<evidence type="ECO:0000313" key="2">
    <source>
        <dbReference type="EMBL" id="PPA76038.1"/>
    </source>
</evidence>
<dbReference type="OrthoDB" id="8479979at2"/>
<keyword evidence="2" id="KW-0645">Protease</keyword>
<dbReference type="GO" id="GO:0004180">
    <property type="term" value="F:carboxypeptidase activity"/>
    <property type="evidence" value="ECO:0007669"/>
    <property type="project" value="UniProtKB-KW"/>
</dbReference>
<reference evidence="2 3" key="1">
    <citation type="submission" date="2018-02" db="EMBL/GenBank/DDBJ databases">
        <title>Draft Genome of Achromobacter spanius stain 6.</title>
        <authorList>
            <person name="Gunasekera T.S."/>
            <person name="Radwan O."/>
            <person name="Ruiz O.N."/>
        </authorList>
    </citation>
    <scope>NUCLEOTIDE SEQUENCE [LARGE SCALE GENOMIC DNA]</scope>
    <source>
        <strain evidence="2 3">6</strain>
    </source>
</reference>